<keyword evidence="15" id="KW-1185">Reference proteome</keyword>
<feature type="binding site" evidence="11">
    <location>
        <begin position="10"/>
        <end position="12"/>
    </location>
    <ligand>
        <name>substrate</name>
    </ligand>
</feature>
<reference evidence="14 15" key="1">
    <citation type="submission" date="2017-10" db="EMBL/GenBank/DDBJ databases">
        <title>Frigbacter circumglobatus gen. nov. sp. nov., isolated from sediment cultured in situ.</title>
        <authorList>
            <person name="Zhao Z."/>
        </authorList>
    </citation>
    <scope>NUCLEOTIDE SEQUENCE [LARGE SCALE GENOMIC DNA]</scope>
    <source>
        <strain evidence="14 15">ZYL</strain>
    </source>
</reference>
<evidence type="ECO:0000313" key="14">
    <source>
        <dbReference type="EMBL" id="PHZ86397.1"/>
    </source>
</evidence>
<dbReference type="Gene3D" id="1.10.150.240">
    <property type="entry name" value="Putative phosphatase, domain 2"/>
    <property type="match status" value="1"/>
</dbReference>
<evidence type="ECO:0000256" key="1">
    <source>
        <dbReference type="ARBA" id="ARBA00006171"/>
    </source>
</evidence>
<feature type="site" description="Important for catalytic activity and assists the phosphoryl transfer reaction to Asp8 by balancing charge and orienting the reacting groups" evidence="13">
    <location>
        <position position="115"/>
    </location>
</feature>
<dbReference type="OrthoDB" id="9797743at2"/>
<dbReference type="NCBIfam" id="TIGR02009">
    <property type="entry name" value="PGMB-YQAB-SF"/>
    <property type="match status" value="1"/>
</dbReference>
<dbReference type="GO" id="GO:0008801">
    <property type="term" value="F:beta-phosphoglucomutase activity"/>
    <property type="evidence" value="ECO:0007669"/>
    <property type="project" value="UniProtKB-EC"/>
</dbReference>
<evidence type="ECO:0000313" key="15">
    <source>
        <dbReference type="Proteomes" id="UP000229730"/>
    </source>
</evidence>
<dbReference type="RefSeq" id="WP_099470774.1">
    <property type="nucleotide sequence ID" value="NZ_CP041025.1"/>
</dbReference>
<dbReference type="Pfam" id="PF00702">
    <property type="entry name" value="Hydrolase"/>
    <property type="match status" value="1"/>
</dbReference>
<keyword evidence="6" id="KW-0119">Carbohydrate metabolism</keyword>
<feature type="binding site" evidence="12">
    <location>
        <position position="170"/>
    </location>
    <ligand>
        <name>Mg(2+)</name>
        <dbReference type="ChEBI" id="CHEBI:18420"/>
    </ligand>
</feature>
<dbReference type="InterPro" id="IPR023214">
    <property type="entry name" value="HAD_sf"/>
</dbReference>
<dbReference type="GO" id="GO:0000287">
    <property type="term" value="F:magnesium ion binding"/>
    <property type="evidence" value="ECO:0007669"/>
    <property type="project" value="InterPro"/>
</dbReference>
<evidence type="ECO:0000256" key="11">
    <source>
        <dbReference type="PIRSR" id="PIRSR610972-2"/>
    </source>
</evidence>
<feature type="binding site" evidence="11">
    <location>
        <position position="77"/>
    </location>
    <ligand>
        <name>substrate</name>
    </ligand>
</feature>
<dbReference type="InParanoid" id="A0A2G4YVP5"/>
<gene>
    <name evidence="14" type="primary">pgmB</name>
    <name evidence="14" type="ORF">CRD36_00460</name>
</gene>
<dbReference type="FunCoup" id="A0A2G4YVP5">
    <property type="interactions" value="42"/>
</dbReference>
<name>A0A2G4YVP5_9PROT</name>
<evidence type="ECO:0000256" key="13">
    <source>
        <dbReference type="PIRSR" id="PIRSR610972-4"/>
    </source>
</evidence>
<dbReference type="PANTHER" id="PTHR46193">
    <property type="entry name" value="6-PHOSPHOGLUCONATE PHOSPHATASE"/>
    <property type="match status" value="1"/>
</dbReference>
<dbReference type="InterPro" id="IPR023198">
    <property type="entry name" value="PGP-like_dom2"/>
</dbReference>
<dbReference type="SFLD" id="SFLDF00046">
    <property type="entry name" value="beta-phosphoglucomutase"/>
    <property type="match status" value="1"/>
</dbReference>
<feature type="active site" description="Proton donor/acceptor" evidence="10">
    <location>
        <position position="12"/>
    </location>
</feature>
<dbReference type="GO" id="GO:0005975">
    <property type="term" value="P:carbohydrate metabolic process"/>
    <property type="evidence" value="ECO:0007669"/>
    <property type="project" value="InterPro"/>
</dbReference>
<evidence type="ECO:0000256" key="7">
    <source>
        <dbReference type="ARBA" id="ARBA00044926"/>
    </source>
</evidence>
<evidence type="ECO:0000256" key="5">
    <source>
        <dbReference type="ARBA" id="ARBA00023235"/>
    </source>
</evidence>
<feature type="binding site" evidence="11">
    <location>
        <begin position="115"/>
        <end position="119"/>
    </location>
    <ligand>
        <name>substrate</name>
    </ligand>
</feature>
<dbReference type="AlphaFoldDB" id="A0A2G4YVP5"/>
<evidence type="ECO:0000256" key="8">
    <source>
        <dbReference type="ARBA" id="ARBA00044968"/>
    </source>
</evidence>
<dbReference type="SUPFAM" id="SSF56784">
    <property type="entry name" value="HAD-like"/>
    <property type="match status" value="1"/>
</dbReference>
<keyword evidence="4 12" id="KW-0460">Magnesium</keyword>
<accession>A0A2G4YVP5</accession>
<feature type="binding site" evidence="11">
    <location>
        <position position="26"/>
    </location>
    <ligand>
        <name>substrate</name>
    </ligand>
</feature>
<protein>
    <recommendedName>
        <fullName evidence="9">Beta-phosphoglucomutase</fullName>
        <ecNumber evidence="8">5.4.2.6</ecNumber>
    </recommendedName>
</protein>
<feature type="binding site" evidence="11">
    <location>
        <position position="146"/>
    </location>
    <ligand>
        <name>substrate</name>
    </ligand>
</feature>
<dbReference type="CDD" id="cd02598">
    <property type="entry name" value="HAD_BPGM"/>
    <property type="match status" value="1"/>
</dbReference>
<keyword evidence="5" id="KW-0413">Isomerase</keyword>
<dbReference type="SFLD" id="SFLDG01129">
    <property type="entry name" value="C1.5:_HAD__Beta-PGM__Phosphata"/>
    <property type="match status" value="1"/>
</dbReference>
<evidence type="ECO:0000256" key="3">
    <source>
        <dbReference type="ARBA" id="ARBA00022723"/>
    </source>
</evidence>
<organism evidence="14 15">
    <name type="scientific">Paremcibacter congregatus</name>
    <dbReference type="NCBI Taxonomy" id="2043170"/>
    <lineage>
        <taxon>Bacteria</taxon>
        <taxon>Pseudomonadati</taxon>
        <taxon>Pseudomonadota</taxon>
        <taxon>Alphaproteobacteria</taxon>
        <taxon>Emcibacterales</taxon>
        <taxon>Emcibacteraceae</taxon>
        <taxon>Paremcibacter</taxon>
    </lineage>
</organism>
<dbReference type="EC" id="5.4.2.6" evidence="8"/>
<feature type="site" description="Important for catalytic activity and assists the phosphoryl transfer reaction to Asp8 by balancing charge and orienting the reacting groups" evidence="13">
    <location>
        <position position="146"/>
    </location>
</feature>
<dbReference type="NCBIfam" id="TIGR01990">
    <property type="entry name" value="bPGM"/>
    <property type="match status" value="1"/>
</dbReference>
<dbReference type="NCBIfam" id="TIGR01509">
    <property type="entry name" value="HAD-SF-IA-v3"/>
    <property type="match status" value="1"/>
</dbReference>
<evidence type="ECO:0000256" key="4">
    <source>
        <dbReference type="ARBA" id="ARBA00022842"/>
    </source>
</evidence>
<sequence length="215" mass="23096">MSHIQAVIFDLDGVICDTAHFHFIAWKRLADHLGIAFSETDNEQMKGVDRLNSLEMILKLGGQQRSAAEKQALCDRKNADYQTLIAEMSPADVFPGVQDILATLKVRDISVGVASASKNAPAILQRLGLDRAFAYVADSSLIKNNKPDPEIFLTVAAALEVAPAHCVGIEDAAAGVTAIKAAGMRAIGIGDAEVLHQADMIFPTTDKIDLIRMLS</sequence>
<evidence type="ECO:0000256" key="6">
    <source>
        <dbReference type="ARBA" id="ARBA00023277"/>
    </source>
</evidence>
<evidence type="ECO:0000256" key="12">
    <source>
        <dbReference type="PIRSR" id="PIRSR610972-3"/>
    </source>
</evidence>
<comment type="cofactor">
    <cofactor evidence="12">
        <name>Mg(2+)</name>
        <dbReference type="ChEBI" id="CHEBI:18420"/>
    </cofactor>
    <text evidence="12">Binds 2 magnesium ions per subunit.</text>
</comment>
<evidence type="ECO:0000256" key="10">
    <source>
        <dbReference type="PIRSR" id="PIRSR610972-1"/>
    </source>
</evidence>
<keyword evidence="2" id="KW-0597">Phosphoprotein</keyword>
<feature type="binding site" evidence="12">
    <location>
        <position position="10"/>
    </location>
    <ligand>
        <name>Mg(2+)</name>
        <dbReference type="ChEBI" id="CHEBI:18420"/>
    </ligand>
</feature>
<feature type="binding site" evidence="11">
    <location>
        <position position="53"/>
    </location>
    <ligand>
        <name>substrate</name>
    </ligand>
</feature>
<dbReference type="InterPro" id="IPR036412">
    <property type="entry name" value="HAD-like_sf"/>
</dbReference>
<proteinExistence type="inferred from homology"/>
<dbReference type="InterPro" id="IPR006439">
    <property type="entry name" value="HAD-SF_hydro_IA"/>
</dbReference>
<comment type="catalytic activity">
    <reaction evidence="7">
        <text>beta-D-glucose 1-phosphate = beta-D-glucose 6-phosphate</text>
        <dbReference type="Rhea" id="RHEA:20113"/>
        <dbReference type="ChEBI" id="CHEBI:57684"/>
        <dbReference type="ChEBI" id="CHEBI:58247"/>
        <dbReference type="EC" id="5.4.2.6"/>
    </reaction>
</comment>
<dbReference type="InterPro" id="IPR051600">
    <property type="entry name" value="Beta-PGM-like"/>
</dbReference>
<evidence type="ECO:0000256" key="2">
    <source>
        <dbReference type="ARBA" id="ARBA00022553"/>
    </source>
</evidence>
<comment type="similarity">
    <text evidence="1">Belongs to the HAD-like hydrolase superfamily. CbbY/CbbZ/Gph/YieH family.</text>
</comment>
<dbReference type="EMBL" id="PDEM01000007">
    <property type="protein sequence ID" value="PHZ86397.1"/>
    <property type="molecule type" value="Genomic_DNA"/>
</dbReference>
<dbReference type="Gene3D" id="3.40.50.1000">
    <property type="entry name" value="HAD superfamily/HAD-like"/>
    <property type="match status" value="1"/>
</dbReference>
<feature type="binding site" evidence="11">
    <location>
        <begin position="45"/>
        <end position="50"/>
    </location>
    <ligand>
        <name>substrate</name>
    </ligand>
</feature>
<evidence type="ECO:0000256" key="9">
    <source>
        <dbReference type="ARBA" id="ARBA00044991"/>
    </source>
</evidence>
<feature type="active site" description="Proton donor/acceptor" evidence="10">
    <location>
        <position position="10"/>
    </location>
</feature>
<dbReference type="SFLD" id="SFLDS00003">
    <property type="entry name" value="Haloacid_Dehalogenase"/>
    <property type="match status" value="1"/>
</dbReference>
<feature type="binding site" evidence="12">
    <location>
        <position position="12"/>
    </location>
    <ligand>
        <name>Mg(2+)</name>
        <dbReference type="ChEBI" id="CHEBI:18420"/>
    </ligand>
</feature>
<dbReference type="Proteomes" id="UP000229730">
    <property type="component" value="Unassembled WGS sequence"/>
</dbReference>
<dbReference type="SFLD" id="SFLDG01135">
    <property type="entry name" value="C1.5.6:_HAD__Beta-PGM__Phospha"/>
    <property type="match status" value="1"/>
</dbReference>
<feature type="binding site" evidence="12">
    <location>
        <position position="171"/>
    </location>
    <ligand>
        <name>Mg(2+)</name>
        <dbReference type="ChEBI" id="CHEBI:18420"/>
    </ligand>
</feature>
<keyword evidence="3 12" id="KW-0479">Metal-binding</keyword>
<dbReference type="InterPro" id="IPR010972">
    <property type="entry name" value="Beta-PGM"/>
</dbReference>
<comment type="caution">
    <text evidence="14">The sequence shown here is derived from an EMBL/GenBank/DDBJ whole genome shotgun (WGS) entry which is preliminary data.</text>
</comment>
<dbReference type="InterPro" id="IPR010976">
    <property type="entry name" value="B-phosphoglucomutase_hydrolase"/>
</dbReference>
<dbReference type="PANTHER" id="PTHR46193:SF18">
    <property type="entry name" value="HEXITOL PHOSPHATASE B"/>
    <property type="match status" value="1"/>
</dbReference>